<dbReference type="GO" id="GO:0004803">
    <property type="term" value="F:transposase activity"/>
    <property type="evidence" value="ECO:0007669"/>
    <property type="project" value="InterPro"/>
</dbReference>
<feature type="domain" description="Transposase IS110-like N-terminal" evidence="1">
    <location>
        <begin position="12"/>
        <end position="45"/>
    </location>
</feature>
<dbReference type="Proteomes" id="UP000588098">
    <property type="component" value="Unassembled WGS sequence"/>
</dbReference>
<dbReference type="EMBL" id="JACHJL010000022">
    <property type="protein sequence ID" value="MBB5939243.1"/>
    <property type="molecule type" value="Genomic_DNA"/>
</dbReference>
<dbReference type="InterPro" id="IPR002525">
    <property type="entry name" value="Transp_IS110-like_N"/>
</dbReference>
<proteinExistence type="predicted"/>
<dbReference type="Pfam" id="PF01548">
    <property type="entry name" value="DEDD_Tnp_IS110"/>
    <property type="match status" value="1"/>
</dbReference>
<gene>
    <name evidence="2" type="ORF">FHS42_006336</name>
</gene>
<organism evidence="2 3">
    <name type="scientific">Streptomyces zagrosensis</name>
    <dbReference type="NCBI Taxonomy" id="1042984"/>
    <lineage>
        <taxon>Bacteria</taxon>
        <taxon>Bacillati</taxon>
        <taxon>Actinomycetota</taxon>
        <taxon>Actinomycetes</taxon>
        <taxon>Kitasatosporales</taxon>
        <taxon>Streptomycetaceae</taxon>
        <taxon>Streptomyces</taxon>
    </lineage>
</organism>
<dbReference type="GO" id="GO:0003677">
    <property type="term" value="F:DNA binding"/>
    <property type="evidence" value="ECO:0007669"/>
    <property type="project" value="InterPro"/>
</dbReference>
<dbReference type="GO" id="GO:0006313">
    <property type="term" value="P:DNA transposition"/>
    <property type="evidence" value="ECO:0007669"/>
    <property type="project" value="InterPro"/>
</dbReference>
<comment type="caution">
    <text evidence="2">The sequence shown here is derived from an EMBL/GenBank/DDBJ whole genome shotgun (WGS) entry which is preliminary data.</text>
</comment>
<protein>
    <recommendedName>
        <fullName evidence="1">Transposase IS110-like N-terminal domain-containing protein</fullName>
    </recommendedName>
</protein>
<keyword evidence="3" id="KW-1185">Reference proteome</keyword>
<evidence type="ECO:0000313" key="3">
    <source>
        <dbReference type="Proteomes" id="UP000588098"/>
    </source>
</evidence>
<name>A0A7W9V1F7_9ACTN</name>
<evidence type="ECO:0000313" key="2">
    <source>
        <dbReference type="EMBL" id="MBB5939243.1"/>
    </source>
</evidence>
<dbReference type="AlphaFoldDB" id="A0A7W9V1F7"/>
<accession>A0A7W9V1F7</accession>
<evidence type="ECO:0000259" key="1">
    <source>
        <dbReference type="Pfam" id="PF01548"/>
    </source>
</evidence>
<reference evidence="2 3" key="1">
    <citation type="submission" date="2020-08" db="EMBL/GenBank/DDBJ databases">
        <title>Genomic Encyclopedia of Type Strains, Phase III (KMG-III): the genomes of soil and plant-associated and newly described type strains.</title>
        <authorList>
            <person name="Whitman W."/>
        </authorList>
    </citation>
    <scope>NUCLEOTIDE SEQUENCE [LARGE SCALE GENOMIC DNA]</scope>
    <source>
        <strain evidence="2 3">CECT 8305</strain>
    </source>
</reference>
<sequence>MKQPSPAPLNVQRVVYITGLAVHPASTAYRGQDKTDEKDAFVIAD</sequence>